<evidence type="ECO:0000313" key="2">
    <source>
        <dbReference type="EMBL" id="EQD59521.1"/>
    </source>
</evidence>
<dbReference type="InterPro" id="IPR003959">
    <property type="entry name" value="ATPase_AAA_core"/>
</dbReference>
<feature type="domain" description="ATPase AAA-type core" evidence="1">
    <location>
        <begin position="2"/>
        <end position="55"/>
    </location>
</feature>
<reference evidence="2" key="2">
    <citation type="journal article" date="2014" name="ISME J.">
        <title>Microbial stratification in low pH oxic and suboxic macroscopic growths along an acid mine drainage.</title>
        <authorList>
            <person name="Mendez-Garcia C."/>
            <person name="Mesa V."/>
            <person name="Sprenger R.R."/>
            <person name="Richter M."/>
            <person name="Diez M.S."/>
            <person name="Solano J."/>
            <person name="Bargiela R."/>
            <person name="Golyshina O.V."/>
            <person name="Manteca A."/>
            <person name="Ramos J.L."/>
            <person name="Gallego J.R."/>
            <person name="Llorente I."/>
            <person name="Martins Dos Santos V.A."/>
            <person name="Jensen O.N."/>
            <person name="Pelaez A.I."/>
            <person name="Sanchez J."/>
            <person name="Ferrer M."/>
        </authorList>
    </citation>
    <scope>NUCLEOTIDE SEQUENCE</scope>
</reference>
<sequence>QRLSLALALVGRPRVLFLDEPTAGMDPRARLLTWQLVGEQQRAGVTVVLTTHSMEEAEHLADRVAIVKSGRLVAYDSPARLRSGAGPDLVHVELESELPAAQLERLRHLSFVERVEDRGQGRYDLVSRDPAQTAAALTQMLLDGGPQLLLLRVGRSSLEDVFLDLTEEAES</sequence>
<dbReference type="AlphaFoldDB" id="T1AG97"/>
<dbReference type="GO" id="GO:0016887">
    <property type="term" value="F:ATP hydrolysis activity"/>
    <property type="evidence" value="ECO:0007669"/>
    <property type="project" value="InterPro"/>
</dbReference>
<name>T1AG97_9ZZZZ</name>
<dbReference type="InterPro" id="IPR027417">
    <property type="entry name" value="P-loop_NTPase"/>
</dbReference>
<dbReference type="EMBL" id="AUZY01005303">
    <property type="protein sequence ID" value="EQD59521.1"/>
    <property type="molecule type" value="Genomic_DNA"/>
</dbReference>
<dbReference type="PANTHER" id="PTHR43582:SF2">
    <property type="entry name" value="LINEARMYCIN RESISTANCE ATP-BINDING PROTEIN LNRL"/>
    <property type="match status" value="1"/>
</dbReference>
<keyword evidence="2" id="KW-0067">ATP-binding</keyword>
<feature type="non-terminal residue" evidence="2">
    <location>
        <position position="1"/>
    </location>
</feature>
<dbReference type="GO" id="GO:0005524">
    <property type="term" value="F:ATP binding"/>
    <property type="evidence" value="ECO:0007669"/>
    <property type="project" value="UniProtKB-KW"/>
</dbReference>
<proteinExistence type="predicted"/>
<reference evidence="2" key="1">
    <citation type="submission" date="2013-08" db="EMBL/GenBank/DDBJ databases">
        <authorList>
            <person name="Mendez C."/>
            <person name="Richter M."/>
            <person name="Ferrer M."/>
            <person name="Sanchez J."/>
        </authorList>
    </citation>
    <scope>NUCLEOTIDE SEQUENCE</scope>
</reference>
<comment type="caution">
    <text evidence="2">The sequence shown here is derived from an EMBL/GenBank/DDBJ whole genome shotgun (WGS) entry which is preliminary data.</text>
</comment>
<gene>
    <name evidence="2" type="ORF">B1B_08176</name>
</gene>
<evidence type="ECO:0000259" key="1">
    <source>
        <dbReference type="Pfam" id="PF13304"/>
    </source>
</evidence>
<dbReference type="SUPFAM" id="SSF52540">
    <property type="entry name" value="P-loop containing nucleoside triphosphate hydrolases"/>
    <property type="match status" value="1"/>
</dbReference>
<dbReference type="PANTHER" id="PTHR43582">
    <property type="entry name" value="LINEARMYCIN RESISTANCE ATP-BINDING PROTEIN LNRL"/>
    <property type="match status" value="1"/>
</dbReference>
<accession>T1AG97</accession>
<dbReference type="Pfam" id="PF13304">
    <property type="entry name" value="AAA_21"/>
    <property type="match status" value="1"/>
</dbReference>
<protein>
    <submittedName>
        <fullName evidence="2">ABC transporter, ATP-binding subunit</fullName>
    </submittedName>
</protein>
<organism evidence="2">
    <name type="scientific">mine drainage metagenome</name>
    <dbReference type="NCBI Taxonomy" id="410659"/>
    <lineage>
        <taxon>unclassified sequences</taxon>
        <taxon>metagenomes</taxon>
        <taxon>ecological metagenomes</taxon>
    </lineage>
</organism>
<dbReference type="Gene3D" id="3.40.50.300">
    <property type="entry name" value="P-loop containing nucleotide triphosphate hydrolases"/>
    <property type="match status" value="1"/>
</dbReference>
<keyword evidence="2" id="KW-0547">Nucleotide-binding</keyword>